<dbReference type="InterPro" id="IPR038563">
    <property type="entry name" value="Endonuclease_7_sf"/>
</dbReference>
<gene>
    <name evidence="1" type="ORF">SYYSPA8_36595</name>
</gene>
<dbReference type="SUPFAM" id="SSF54060">
    <property type="entry name" value="His-Me finger endonucleases"/>
    <property type="match status" value="1"/>
</dbReference>
<accession>A0ABQ5PBN0</accession>
<dbReference type="InterPro" id="IPR004211">
    <property type="entry name" value="Endonuclease_7"/>
</dbReference>
<name>A0ABQ5PBN0_9ACTN</name>
<dbReference type="RefSeq" id="WP_323451864.1">
    <property type="nucleotide sequence ID" value="NZ_BSBI01000029.1"/>
</dbReference>
<proteinExistence type="predicted"/>
<evidence type="ECO:0008006" key="3">
    <source>
        <dbReference type="Google" id="ProtNLM"/>
    </source>
</evidence>
<organism evidence="1 2">
    <name type="scientific">Streptomyces yaizuensis</name>
    <dbReference type="NCBI Taxonomy" id="2989713"/>
    <lineage>
        <taxon>Bacteria</taxon>
        <taxon>Bacillati</taxon>
        <taxon>Actinomycetota</taxon>
        <taxon>Actinomycetes</taxon>
        <taxon>Kitasatosporales</taxon>
        <taxon>Streptomycetaceae</taxon>
        <taxon>Streptomyces</taxon>
    </lineage>
</organism>
<evidence type="ECO:0000313" key="2">
    <source>
        <dbReference type="Proteomes" id="UP001291653"/>
    </source>
</evidence>
<dbReference type="Pfam" id="PF02945">
    <property type="entry name" value="Endonuclease_7"/>
    <property type="match status" value="1"/>
</dbReference>
<evidence type="ECO:0000313" key="1">
    <source>
        <dbReference type="EMBL" id="GLF99938.1"/>
    </source>
</evidence>
<reference evidence="1 2" key="1">
    <citation type="submission" date="2022-10" db="EMBL/GenBank/DDBJ databases">
        <title>Draft genome sequence of Streptomyces sp. YSPA8.</title>
        <authorList>
            <person name="Moriuchi R."/>
            <person name="Dohra H."/>
            <person name="Yamamura H."/>
            <person name="Kodani S."/>
        </authorList>
    </citation>
    <scope>NUCLEOTIDE SEQUENCE [LARGE SCALE GENOMIC DNA]</scope>
    <source>
        <strain evidence="1 2">YSPA8</strain>
    </source>
</reference>
<comment type="caution">
    <text evidence="1">The sequence shown here is derived from an EMBL/GenBank/DDBJ whole genome shotgun (WGS) entry which is preliminary data.</text>
</comment>
<dbReference type="EMBL" id="BSBI01000029">
    <property type="protein sequence ID" value="GLF99938.1"/>
    <property type="molecule type" value="Genomic_DNA"/>
</dbReference>
<dbReference type="Proteomes" id="UP001291653">
    <property type="component" value="Unassembled WGS sequence"/>
</dbReference>
<dbReference type="InterPro" id="IPR044925">
    <property type="entry name" value="His-Me_finger_sf"/>
</dbReference>
<keyword evidence="2" id="KW-1185">Reference proteome</keyword>
<sequence>MPAALWRERREPERVYARMPDAERAQLLRRRPGCELCRRRPSAAVDHDAATGFVRGVLCRSCNSWLGSMEAALRVPGRRMQVQAAYLHWRFEADGTDALAWYPGELAYLDMTVKRFADGLRRVRRLLPLPYVYWTASGQSVTRNSEWTKTGPLADAEEAERHHCRLRYGPGPRQVVLTAFEPDDGMNSPVPRGLVKTFTGDARSWFGGGA</sequence>
<dbReference type="Gene3D" id="3.40.1800.10">
    <property type="entry name" value="His-Me finger endonucleases"/>
    <property type="match status" value="1"/>
</dbReference>
<protein>
    <recommendedName>
        <fullName evidence="3">Recombination endonuclease VII</fullName>
    </recommendedName>
</protein>